<evidence type="ECO:0000256" key="2">
    <source>
        <dbReference type="ARBA" id="ARBA00022629"/>
    </source>
</evidence>
<dbReference type="InterPro" id="IPR011032">
    <property type="entry name" value="GroES-like_sf"/>
</dbReference>
<feature type="domain" description="Enoyl reductase (ER)" evidence="12">
    <location>
        <begin position="16"/>
        <end position="353"/>
    </location>
</feature>
<accession>A0A0D1ZM47</accession>
<comment type="similarity">
    <text evidence="1 10">Belongs to the zinc-containing alcohol dehydrogenase family.</text>
</comment>
<keyword evidence="2 11" id="KW-0859">Xylose metabolism</keyword>
<dbReference type="OMA" id="CSVGRPN"/>
<dbReference type="EMBL" id="KN847521">
    <property type="protein sequence ID" value="KIV95732.1"/>
    <property type="molecule type" value="Genomic_DNA"/>
</dbReference>
<comment type="cofactor">
    <cofactor evidence="11">
        <name>Zn(2+)</name>
        <dbReference type="ChEBI" id="CHEBI:29105"/>
    </cofactor>
    <text evidence="11">Binds 1 or 2 Zn(2+) ions per subunit.</text>
</comment>
<dbReference type="OrthoDB" id="3941538at2759"/>
<comment type="pathway">
    <text evidence="8 11">Carbohydrate degradation; L-arabinose degradation via L-arabinitol; D-xylulose 5-phosphate from L-arabinose (fungal route): step 4/5.</text>
</comment>
<dbReference type="SUPFAM" id="SSF51735">
    <property type="entry name" value="NAD(P)-binding Rossmann-fold domains"/>
    <property type="match status" value="1"/>
</dbReference>
<dbReference type="Proteomes" id="UP000054302">
    <property type="component" value="Unassembled WGS sequence"/>
</dbReference>
<evidence type="ECO:0000256" key="8">
    <source>
        <dbReference type="ARBA" id="ARBA00025713"/>
    </source>
</evidence>
<dbReference type="STRING" id="212818.A0A0D1ZM47"/>
<proteinExistence type="inferred from homology"/>
<keyword evidence="5 11" id="KW-0560">Oxidoreductase</keyword>
<dbReference type="InterPro" id="IPR036291">
    <property type="entry name" value="NAD(P)-bd_dom_sf"/>
</dbReference>
<dbReference type="RefSeq" id="XP_016227306.1">
    <property type="nucleotide sequence ID" value="XM_016367788.1"/>
</dbReference>
<dbReference type="GO" id="GO:0003939">
    <property type="term" value="F:L-iditol 2-dehydrogenase (NAD+) activity"/>
    <property type="evidence" value="ECO:0007669"/>
    <property type="project" value="TreeGrafter"/>
</dbReference>
<dbReference type="Gene3D" id="3.90.180.10">
    <property type="entry name" value="Medium-chain alcohol dehydrogenases, catalytic domain"/>
    <property type="match status" value="1"/>
</dbReference>
<dbReference type="Pfam" id="PF00107">
    <property type="entry name" value="ADH_zinc_N"/>
    <property type="match status" value="1"/>
</dbReference>
<comment type="function">
    <text evidence="7 11">Xylitol dehydrogenase which catalyzes the conversion of xylitol to D-xylulose. Xylose is a major component of hemicelluloses such as xylan. Most fungi utilize D-xylose via three enzymatic reactions, xylose reductase (XR), xylitol dehydrogenase (XDH), and xylulokinase, to form xylulose 5-phosphate, which enters pentose phosphate pathway.</text>
</comment>
<dbReference type="AlphaFoldDB" id="A0A0D1ZM47"/>
<dbReference type="GO" id="GO:0046526">
    <property type="term" value="F:D-xylulose reductase activity"/>
    <property type="evidence" value="ECO:0007669"/>
    <property type="project" value="UniProtKB-EC"/>
</dbReference>
<evidence type="ECO:0000256" key="4">
    <source>
        <dbReference type="ARBA" id="ARBA00022833"/>
    </source>
</evidence>
<gene>
    <name evidence="13" type="ORF">PV10_03352</name>
</gene>
<dbReference type="Gene3D" id="3.40.50.720">
    <property type="entry name" value="NAD(P)-binding Rossmann-like Domain"/>
    <property type="match status" value="1"/>
</dbReference>
<keyword evidence="4 10" id="KW-0862">Zinc</keyword>
<evidence type="ECO:0000256" key="3">
    <source>
        <dbReference type="ARBA" id="ARBA00022723"/>
    </source>
</evidence>
<dbReference type="PROSITE" id="PS00059">
    <property type="entry name" value="ADH_ZINC"/>
    <property type="match status" value="1"/>
</dbReference>
<keyword evidence="11" id="KW-0119">Carbohydrate metabolism</keyword>
<dbReference type="InterPro" id="IPR020843">
    <property type="entry name" value="ER"/>
</dbReference>
<comment type="catalytic activity">
    <reaction evidence="11">
        <text>xylitol + NAD(+) = D-xylulose + NADH + H(+)</text>
        <dbReference type="Rhea" id="RHEA:20433"/>
        <dbReference type="ChEBI" id="CHEBI:15378"/>
        <dbReference type="ChEBI" id="CHEBI:17140"/>
        <dbReference type="ChEBI" id="CHEBI:17151"/>
        <dbReference type="ChEBI" id="CHEBI:57540"/>
        <dbReference type="ChEBI" id="CHEBI:57945"/>
        <dbReference type="EC" id="1.1.1.9"/>
    </reaction>
</comment>
<dbReference type="CDD" id="cd05285">
    <property type="entry name" value="sorbitol_DH"/>
    <property type="match status" value="1"/>
</dbReference>
<dbReference type="SMART" id="SM00829">
    <property type="entry name" value="PKS_ER"/>
    <property type="match status" value="1"/>
</dbReference>
<evidence type="ECO:0000313" key="14">
    <source>
        <dbReference type="Proteomes" id="UP000054302"/>
    </source>
</evidence>
<name>A0A0D1ZM47_EXOME</name>
<dbReference type="UniPathway" id="UPA00146">
    <property type="reaction ID" value="UER00577"/>
</dbReference>
<dbReference type="PANTHER" id="PTHR43161">
    <property type="entry name" value="SORBITOL DEHYDROGENASE"/>
    <property type="match status" value="1"/>
</dbReference>
<dbReference type="VEuPathDB" id="FungiDB:PV10_03352"/>
<evidence type="ECO:0000256" key="10">
    <source>
        <dbReference type="RuleBase" id="RU361277"/>
    </source>
</evidence>
<evidence type="ECO:0000256" key="6">
    <source>
        <dbReference type="ARBA" id="ARBA00023027"/>
    </source>
</evidence>
<evidence type="ECO:0000259" key="12">
    <source>
        <dbReference type="SMART" id="SM00829"/>
    </source>
</evidence>
<evidence type="ECO:0000256" key="1">
    <source>
        <dbReference type="ARBA" id="ARBA00008072"/>
    </source>
</evidence>
<dbReference type="FunFam" id="3.40.50.720:FF:000068">
    <property type="entry name" value="Sorbitol dehydrogenase"/>
    <property type="match status" value="1"/>
</dbReference>
<dbReference type="GeneID" id="27321197"/>
<evidence type="ECO:0000256" key="5">
    <source>
        <dbReference type="ARBA" id="ARBA00023002"/>
    </source>
</evidence>
<dbReference type="SUPFAM" id="SSF50129">
    <property type="entry name" value="GroES-like"/>
    <property type="match status" value="1"/>
</dbReference>
<dbReference type="GO" id="GO:0008270">
    <property type="term" value="F:zinc ion binding"/>
    <property type="evidence" value="ECO:0007669"/>
    <property type="project" value="UniProtKB-UniRule"/>
</dbReference>
<keyword evidence="6 11" id="KW-0520">NAD</keyword>
<organism evidence="13 14">
    <name type="scientific">Exophiala mesophila</name>
    <name type="common">Black yeast-like fungus</name>
    <dbReference type="NCBI Taxonomy" id="212818"/>
    <lineage>
        <taxon>Eukaryota</taxon>
        <taxon>Fungi</taxon>
        <taxon>Dikarya</taxon>
        <taxon>Ascomycota</taxon>
        <taxon>Pezizomycotina</taxon>
        <taxon>Eurotiomycetes</taxon>
        <taxon>Chaetothyriomycetidae</taxon>
        <taxon>Chaetothyriales</taxon>
        <taxon>Herpotrichiellaceae</taxon>
        <taxon>Exophiala</taxon>
    </lineage>
</organism>
<protein>
    <recommendedName>
        <fullName evidence="9 11">D-xylulose reductase</fullName>
        <ecNumber evidence="9 11">1.1.1.9</ecNumber>
    </recommendedName>
    <alternativeName>
        <fullName evidence="11">Xylitol dehydrogenase</fullName>
    </alternativeName>
</protein>
<dbReference type="InterPro" id="IPR013154">
    <property type="entry name" value="ADH-like_N"/>
</dbReference>
<reference evidence="13 14" key="1">
    <citation type="submission" date="2015-01" db="EMBL/GenBank/DDBJ databases">
        <title>The Genome Sequence of Exophiala mesophila CBS40295.</title>
        <authorList>
            <consortium name="The Broad Institute Genomics Platform"/>
            <person name="Cuomo C."/>
            <person name="de Hoog S."/>
            <person name="Gorbushina A."/>
            <person name="Stielow B."/>
            <person name="Teixiera M."/>
            <person name="Abouelleil A."/>
            <person name="Chapman S.B."/>
            <person name="Priest M."/>
            <person name="Young S.K."/>
            <person name="Wortman J."/>
            <person name="Nusbaum C."/>
            <person name="Birren B."/>
        </authorList>
    </citation>
    <scope>NUCLEOTIDE SEQUENCE [LARGE SCALE GENOMIC DNA]</scope>
    <source>
        <strain evidence="13 14">CBS 40295</strain>
    </source>
</reference>
<keyword evidence="3 10" id="KW-0479">Metal-binding</keyword>
<dbReference type="HOGENOM" id="CLU_026673_11_5_1"/>
<evidence type="ECO:0000313" key="13">
    <source>
        <dbReference type="EMBL" id="KIV95732.1"/>
    </source>
</evidence>
<dbReference type="InterPro" id="IPR045306">
    <property type="entry name" value="SDH-like"/>
</dbReference>
<dbReference type="EC" id="1.1.1.9" evidence="9 11"/>
<sequence length="357" mass="38583">MPTETQTRENNSFVLRGIKDVLFEDRPVPKLTNPHDVLLRVDFTGICGSDVHYWQHGRIGHFVVNDPMVLGHESAGTVFEVGSAVKDLKKGDRVAMEPGVPCRRCVRCKEGNYNLCFEMAFAATPPYDGTLAKYYVLPEDFCHKLPDNVSLEEGALCEPLAVGVHITKQASVRQGDSVIVFGAGPVGLLCAAVARAFGAKKVIAVDINAERLEFAKSFAADYTFIPSKVSPQENAQKIKDEFDLPIGVDVAIDASGAAPSVQTAIHVLRSGGRYVQGGMGGDEITFPIMAACTKELTVKGSFRYGSGDYQNALDLVSSGQIDVKKLISRKVSFDDAEKAFEDVKAGKAIKVLIEGPK</sequence>
<dbReference type="InterPro" id="IPR002328">
    <property type="entry name" value="ADH_Zn_CS"/>
</dbReference>
<evidence type="ECO:0000256" key="7">
    <source>
        <dbReference type="ARBA" id="ARBA00024843"/>
    </source>
</evidence>
<dbReference type="Pfam" id="PF08240">
    <property type="entry name" value="ADH_N"/>
    <property type="match status" value="1"/>
</dbReference>
<dbReference type="GO" id="GO:0006062">
    <property type="term" value="P:sorbitol catabolic process"/>
    <property type="evidence" value="ECO:0007669"/>
    <property type="project" value="TreeGrafter"/>
</dbReference>
<keyword evidence="14" id="KW-1185">Reference proteome</keyword>
<evidence type="ECO:0000256" key="9">
    <source>
        <dbReference type="ARBA" id="ARBA00026119"/>
    </source>
</evidence>
<dbReference type="GO" id="GO:0019569">
    <property type="term" value="P:L-arabinose catabolic process to D-xylulose 5-phosphate"/>
    <property type="evidence" value="ECO:0007669"/>
    <property type="project" value="UniProtKB-UniRule"/>
</dbReference>
<dbReference type="InterPro" id="IPR013149">
    <property type="entry name" value="ADH-like_C"/>
</dbReference>
<dbReference type="GO" id="GO:0042732">
    <property type="term" value="P:D-xylose metabolic process"/>
    <property type="evidence" value="ECO:0007669"/>
    <property type="project" value="UniProtKB-UniRule"/>
</dbReference>
<dbReference type="PANTHER" id="PTHR43161:SF9">
    <property type="entry name" value="SORBITOL DEHYDROGENASE"/>
    <property type="match status" value="1"/>
</dbReference>
<evidence type="ECO:0000256" key="11">
    <source>
        <dbReference type="RuleBase" id="RU369026"/>
    </source>
</evidence>